<accession>A0A4Q2US24</accession>
<evidence type="ECO:0008006" key="3">
    <source>
        <dbReference type="Google" id="ProtNLM"/>
    </source>
</evidence>
<name>A0A4Q2US24_9BACT</name>
<evidence type="ECO:0000313" key="1">
    <source>
        <dbReference type="EMBL" id="RYC70661.1"/>
    </source>
</evidence>
<proteinExistence type="predicted"/>
<dbReference type="EMBL" id="SBLB01000001">
    <property type="protein sequence ID" value="RYC70661.1"/>
    <property type="molecule type" value="Genomic_DNA"/>
</dbReference>
<reference evidence="1 2" key="1">
    <citation type="submission" date="2019-01" db="EMBL/GenBank/DDBJ databases">
        <title>Spirosoma flava sp. nov., a propanil-degrading bacterium isolated from herbicide-contaminated soil.</title>
        <authorList>
            <person name="Zhang L."/>
            <person name="Jiang J.-D."/>
        </authorList>
    </citation>
    <scope>NUCLEOTIDE SEQUENCE [LARGE SCALE GENOMIC DNA]</scope>
    <source>
        <strain evidence="1 2">TY50</strain>
    </source>
</reference>
<sequence>MITQPPPQVSYFGPQTVDIGKVHLREIRRGIFTRIEAGPAIRTVSADCSCTTAFFDQNGIYVDYAAPPSLPEYHRQQGATQFTTTKAVTVFYDDNTHENLYLTATVLAH</sequence>
<evidence type="ECO:0000313" key="2">
    <source>
        <dbReference type="Proteomes" id="UP000290407"/>
    </source>
</evidence>
<keyword evidence="2" id="KW-1185">Reference proteome</keyword>
<organism evidence="1 2">
    <name type="scientific">Spirosoma sordidisoli</name>
    <dbReference type="NCBI Taxonomy" id="2502893"/>
    <lineage>
        <taxon>Bacteria</taxon>
        <taxon>Pseudomonadati</taxon>
        <taxon>Bacteroidota</taxon>
        <taxon>Cytophagia</taxon>
        <taxon>Cytophagales</taxon>
        <taxon>Cytophagaceae</taxon>
        <taxon>Spirosoma</taxon>
    </lineage>
</organism>
<dbReference type="AlphaFoldDB" id="A0A4Q2US24"/>
<comment type="caution">
    <text evidence="1">The sequence shown here is derived from an EMBL/GenBank/DDBJ whole genome shotgun (WGS) entry which is preliminary data.</text>
</comment>
<protein>
    <recommendedName>
        <fullName evidence="3">DUF1573 domain-containing protein</fullName>
    </recommendedName>
</protein>
<dbReference type="RefSeq" id="WP_129598780.1">
    <property type="nucleotide sequence ID" value="NZ_SBLB01000001.1"/>
</dbReference>
<dbReference type="Proteomes" id="UP000290407">
    <property type="component" value="Unassembled WGS sequence"/>
</dbReference>
<gene>
    <name evidence="1" type="ORF">EQG79_00485</name>
</gene>